<keyword evidence="17" id="KW-1185">Reference proteome</keyword>
<dbReference type="PANTHER" id="PTHR17972:SF0">
    <property type="entry name" value="NUCLEOLAR PROTEIN 6"/>
    <property type="match status" value="1"/>
</dbReference>
<evidence type="ECO:0000259" key="15">
    <source>
        <dbReference type="Pfam" id="PF17407"/>
    </source>
</evidence>
<dbReference type="PANTHER" id="PTHR17972">
    <property type="entry name" value="NUCLEOLAR RNA-ASSOCIATED PROTEIN"/>
    <property type="match status" value="1"/>
</dbReference>
<comment type="caution">
    <text evidence="16">The sequence shown here is derived from an EMBL/GenBank/DDBJ whole genome shotgun (WGS) entry which is preliminary data.</text>
</comment>
<dbReference type="GO" id="GO:0005730">
    <property type="term" value="C:nucleolus"/>
    <property type="evidence" value="ECO:0007669"/>
    <property type="project" value="UniProtKB-SubCell"/>
</dbReference>
<feature type="domain" description="Nrap protein" evidence="11">
    <location>
        <begin position="311"/>
        <end position="450"/>
    </location>
</feature>
<evidence type="ECO:0000256" key="5">
    <source>
        <dbReference type="ARBA" id="ARBA00023242"/>
    </source>
</evidence>
<name>A0ABD0JZ95_9CAEN</name>
<dbReference type="Gene3D" id="1.10.1410.10">
    <property type="match status" value="2"/>
</dbReference>
<evidence type="ECO:0000256" key="6">
    <source>
        <dbReference type="ARBA" id="ARBA00035000"/>
    </source>
</evidence>
<dbReference type="Pfam" id="PF17404">
    <property type="entry name" value="Nrap_D3"/>
    <property type="match status" value="1"/>
</dbReference>
<dbReference type="InterPro" id="IPR035082">
    <property type="entry name" value="Nrap_D1"/>
</dbReference>
<feature type="domain" description="Nrap protein" evidence="13">
    <location>
        <begin position="666"/>
        <end position="853"/>
    </location>
</feature>
<feature type="domain" description="Nrap protein" evidence="14">
    <location>
        <begin position="855"/>
        <end position="921"/>
    </location>
</feature>
<feature type="domain" description="Nrap protein" evidence="15">
    <location>
        <begin position="970"/>
        <end position="1116"/>
    </location>
</feature>
<evidence type="ECO:0000256" key="9">
    <source>
        <dbReference type="SAM" id="MobiDB-lite"/>
    </source>
</evidence>
<organism evidence="16 17">
    <name type="scientific">Batillaria attramentaria</name>
    <dbReference type="NCBI Taxonomy" id="370345"/>
    <lineage>
        <taxon>Eukaryota</taxon>
        <taxon>Metazoa</taxon>
        <taxon>Spiralia</taxon>
        <taxon>Lophotrochozoa</taxon>
        <taxon>Mollusca</taxon>
        <taxon>Gastropoda</taxon>
        <taxon>Caenogastropoda</taxon>
        <taxon>Sorbeoconcha</taxon>
        <taxon>Cerithioidea</taxon>
        <taxon>Batillariidae</taxon>
        <taxon>Batillaria</taxon>
    </lineage>
</organism>
<evidence type="ECO:0000259" key="11">
    <source>
        <dbReference type="Pfam" id="PF17403"/>
    </source>
</evidence>
<evidence type="ECO:0000259" key="10">
    <source>
        <dbReference type="Pfam" id="PF03813"/>
    </source>
</evidence>
<feature type="coiled-coil region" evidence="8">
    <location>
        <begin position="69"/>
        <end position="103"/>
    </location>
</feature>
<dbReference type="Gene3D" id="3.30.70.3030">
    <property type="match status" value="1"/>
</dbReference>
<dbReference type="FunFam" id="1.10.1410.10:FF:000005">
    <property type="entry name" value="Nucleolar protein 6"/>
    <property type="match status" value="1"/>
</dbReference>
<evidence type="ECO:0000256" key="1">
    <source>
        <dbReference type="ARBA" id="ARBA00004604"/>
    </source>
</evidence>
<dbReference type="InterPro" id="IPR035368">
    <property type="entry name" value="Nrap_D3"/>
</dbReference>
<keyword evidence="5 7" id="KW-0539">Nucleus</keyword>
<keyword evidence="4 7" id="KW-0694">RNA-binding</keyword>
<protein>
    <recommendedName>
        <fullName evidence="3 7">Nucleolar protein 6</fullName>
    </recommendedName>
</protein>
<evidence type="ECO:0000259" key="12">
    <source>
        <dbReference type="Pfam" id="PF17404"/>
    </source>
</evidence>
<feature type="region of interest" description="Disordered" evidence="9">
    <location>
        <begin position="1"/>
        <end position="46"/>
    </location>
</feature>
<evidence type="ECO:0000256" key="3">
    <source>
        <dbReference type="ARBA" id="ARBA00016437"/>
    </source>
</evidence>
<evidence type="ECO:0000256" key="8">
    <source>
        <dbReference type="SAM" id="Coils"/>
    </source>
</evidence>
<feature type="domain" description="Nrap protein" evidence="12">
    <location>
        <begin position="455"/>
        <end position="617"/>
    </location>
</feature>
<evidence type="ECO:0000313" key="16">
    <source>
        <dbReference type="EMBL" id="KAK7480029.1"/>
    </source>
</evidence>
<comment type="similarity">
    <text evidence="2 7">Belongs to the NRAP family.</text>
</comment>
<dbReference type="AlphaFoldDB" id="A0ABD0JZ95"/>
<dbReference type="InterPro" id="IPR035369">
    <property type="entry name" value="Nrap_D4"/>
</dbReference>
<feature type="compositionally biased region" description="Basic and acidic residues" evidence="9">
    <location>
        <begin position="8"/>
        <end position="30"/>
    </location>
</feature>
<dbReference type="GO" id="GO:0003723">
    <property type="term" value="F:RNA binding"/>
    <property type="evidence" value="ECO:0007669"/>
    <property type="project" value="UniProtKB-KW"/>
</dbReference>
<dbReference type="Pfam" id="PF17403">
    <property type="entry name" value="Nrap_D2"/>
    <property type="match status" value="1"/>
</dbReference>
<dbReference type="Pfam" id="PF03813">
    <property type="entry name" value="Nrap"/>
    <property type="match status" value="1"/>
</dbReference>
<evidence type="ECO:0000259" key="14">
    <source>
        <dbReference type="Pfam" id="PF17406"/>
    </source>
</evidence>
<accession>A0ABD0JZ95</accession>
<feature type="region of interest" description="Disordered" evidence="9">
    <location>
        <begin position="646"/>
        <end position="668"/>
    </location>
</feature>
<evidence type="ECO:0000256" key="7">
    <source>
        <dbReference type="RuleBase" id="RU364032"/>
    </source>
</evidence>
<dbReference type="Pfam" id="PF17405">
    <property type="entry name" value="Nrap_D4"/>
    <property type="match status" value="1"/>
</dbReference>
<dbReference type="EMBL" id="JACVVK020000290">
    <property type="protein sequence ID" value="KAK7480029.1"/>
    <property type="molecule type" value="Genomic_DNA"/>
</dbReference>
<evidence type="ECO:0000259" key="13">
    <source>
        <dbReference type="Pfam" id="PF17405"/>
    </source>
</evidence>
<dbReference type="InterPro" id="IPR035370">
    <property type="entry name" value="Nrap_D5"/>
</dbReference>
<dbReference type="InterPro" id="IPR035367">
    <property type="entry name" value="Nrap_D2"/>
</dbReference>
<evidence type="ECO:0000256" key="4">
    <source>
        <dbReference type="ARBA" id="ARBA00022884"/>
    </source>
</evidence>
<dbReference type="Pfam" id="PF17406">
    <property type="entry name" value="Nrap_D5"/>
    <property type="match status" value="1"/>
</dbReference>
<comment type="function">
    <text evidence="6">Part of the small subunit (SSU) processome, first precursor of the small eukaryotic ribosomal subunit. During the assembly of the SSU processome in the nucleolus, many ribosome biogenesis factors, an RNA chaperone and ribosomal proteins associate with the nascent pre-rRNA and work in concert to generate RNA folding, modifications, rearrangements and cleavage as well as targeted degradation of pre-ribosomal RNA by the RNA exosome.</text>
</comment>
<gene>
    <name evidence="16" type="ORF">BaRGS_00028762</name>
</gene>
<comment type="subcellular location">
    <subcellularLocation>
        <location evidence="1 7">Nucleus</location>
        <location evidence="1 7">Nucleolus</location>
    </subcellularLocation>
</comment>
<proteinExistence type="inferred from homology"/>
<dbReference type="InterPro" id="IPR035371">
    <property type="entry name" value="Nrap_D6"/>
</dbReference>
<dbReference type="InterPro" id="IPR005554">
    <property type="entry name" value="NOL6/Upt22"/>
</dbReference>
<feature type="region of interest" description="Disordered" evidence="9">
    <location>
        <begin position="259"/>
        <end position="279"/>
    </location>
</feature>
<reference evidence="16 17" key="1">
    <citation type="journal article" date="2023" name="Sci. Data">
        <title>Genome assembly of the Korean intertidal mud-creeper Batillaria attramentaria.</title>
        <authorList>
            <person name="Patra A.K."/>
            <person name="Ho P.T."/>
            <person name="Jun S."/>
            <person name="Lee S.J."/>
            <person name="Kim Y."/>
            <person name="Won Y.J."/>
        </authorList>
    </citation>
    <scope>NUCLEOTIDE SEQUENCE [LARGE SCALE GENOMIC DNA]</scope>
    <source>
        <strain evidence="16">Wonlab-2016</strain>
    </source>
</reference>
<sequence>MGVQLDEMEGKGPVKRPTEKETDSQDDERKPKRKRTSGVEEEDVPTAQEMLQLRETENLYNTNLFRMQITELLTEVRIKKKRYERLKEEVEKLKDVLLNMSEGKERELHHQKWLHSQGVRLPVLQEPKTTKGCFQFRAPTRVFLSGSVTLSTCVHPSKAADLVMEMPKECFQGKDCLNHRYVRKRALYLATVAARLMKAGVVADSKFTYHAGNPFKPMLVTKIGVGGKPFTVHLHAVPEEGVFKPSRFHITKNNVRPRWFSGTDREDGDTGADDAGGLPPTPMYNTSVLQDICFSASADFLSQQLDGASSLQDGISLLKVWLHQRQLDVGYGSFSSFLAAMFVCHLVSQRLVNKMMSSYQVLRHALLHLSTSDWLAEPVTMCAQTGEGGRPTLDGFQQEFEVVFVDVTGYVNLCLGMTKAMYKRVCHEASIAVECMTGQVSHNFHHLLMTPVPFFHKFDHIFHVTSNSDILTAVVEKCQLAERLLDHGGHYVATVTPSLLDLLSQGLGDRVELIQLQLPVPSVWSVSEDPPPGVSEGTLTFGVLLHETNALRLLDRGPPANSQEAVDFRQFWGEKSELRRFKDGGIAEAVVWALSTCLSQKRSICSKVVSHVLHRHADIHPDHIQHVERQIENVLHVPRRIITETTGESSKTKGAVDAPHGTSMGYGTGEERHYHVRQVLEDLGRSVRTLPNLPLTINTVTGTDPVFRFTEVFPPHSAVARLTSKSLLQSPDAPLPLYTPALTVVCKLEGSGKWPEDLEAVRRLKAAYYAKLGEDLANLHSLTVSVSPTRVDVLKDGFVFRLKLGLTREIGLLRMVRSPEGMVKMEDTPQALKLEAEITTLPRITSWLQGVQQEHQAFCATARLVKRWTAAQLLLGHVPDLTVDKMVAHLFENPLPFTPPVSPQVGLLRFLKLVSSENFKVEDYTEKTWPTPQPVILNRLRSVARESLRVLEEQISKPSVDWKTIFRPPLEGFDLVVHLAKRWLPRRYQAIDAADISSMMAAYPNKEQSSVGKQPRRKLPVEVEMPVTELDPVQYFLQELQEAYGELCLIFHDVYGGDAVAVLWKPGALNNQEFKATNVKACKPVVSESSDVALRLNLEAIVEDIKIIGKNLVARVEAHDLANSQCS</sequence>
<dbReference type="Proteomes" id="UP001519460">
    <property type="component" value="Unassembled WGS sequence"/>
</dbReference>
<evidence type="ECO:0000256" key="2">
    <source>
        <dbReference type="ARBA" id="ARBA00006674"/>
    </source>
</evidence>
<evidence type="ECO:0000313" key="17">
    <source>
        <dbReference type="Proteomes" id="UP001519460"/>
    </source>
</evidence>
<keyword evidence="8" id="KW-0175">Coiled coil</keyword>
<dbReference type="Pfam" id="PF17407">
    <property type="entry name" value="Nrap_D6"/>
    <property type="match status" value="1"/>
</dbReference>
<feature type="domain" description="Nrap protein" evidence="10">
    <location>
        <begin position="161"/>
        <end position="303"/>
    </location>
</feature>